<evidence type="ECO:0000256" key="3">
    <source>
        <dbReference type="ARBA" id="ARBA00022692"/>
    </source>
</evidence>
<evidence type="ECO:0000256" key="6">
    <source>
        <dbReference type="ARBA" id="ARBA00023136"/>
    </source>
</evidence>
<protein>
    <recommendedName>
        <fullName evidence="8">Cytochrome C biogenesis protein transmembrane domain-containing protein</fullName>
    </recommendedName>
</protein>
<dbReference type="InterPro" id="IPR003834">
    <property type="entry name" value="Cyt_c_assmbl_TM_dom"/>
</dbReference>
<feature type="transmembrane region" description="Helical" evidence="7">
    <location>
        <begin position="142"/>
        <end position="168"/>
    </location>
</feature>
<keyword evidence="4" id="KW-0201">Cytochrome c-type biogenesis</keyword>
<evidence type="ECO:0000313" key="9">
    <source>
        <dbReference type="EMBL" id="GLK70681.1"/>
    </source>
</evidence>
<gene>
    <name evidence="9" type="ORF">GCM10017643_07960</name>
</gene>
<name>A0A9W6J4H7_9HYPH</name>
<comment type="similarity">
    <text evidence="2">Belongs to the DsbD family.</text>
</comment>
<keyword evidence="3 7" id="KW-0812">Transmembrane</keyword>
<dbReference type="PANTHER" id="PTHR31272:SF6">
    <property type="entry name" value="CYTOCHROME C-TYPE BIOGENESIS CCDA-LIKE CHLOROPLASTIC PROTEIN"/>
    <property type="match status" value="1"/>
</dbReference>
<evidence type="ECO:0000256" key="4">
    <source>
        <dbReference type="ARBA" id="ARBA00022748"/>
    </source>
</evidence>
<feature type="transmembrane region" description="Helical" evidence="7">
    <location>
        <begin position="20"/>
        <end position="48"/>
    </location>
</feature>
<dbReference type="Proteomes" id="UP001143370">
    <property type="component" value="Unassembled WGS sequence"/>
</dbReference>
<feature type="domain" description="Cytochrome C biogenesis protein transmembrane" evidence="8">
    <location>
        <begin position="21"/>
        <end position="231"/>
    </location>
</feature>
<evidence type="ECO:0000256" key="2">
    <source>
        <dbReference type="ARBA" id="ARBA00006143"/>
    </source>
</evidence>
<feature type="transmembrane region" description="Helical" evidence="7">
    <location>
        <begin position="174"/>
        <end position="196"/>
    </location>
</feature>
<comment type="caution">
    <text evidence="9">The sequence shown here is derived from an EMBL/GenBank/DDBJ whole genome shotgun (WGS) entry which is preliminary data.</text>
</comment>
<keyword evidence="5 7" id="KW-1133">Transmembrane helix</keyword>
<organism evidence="9 10">
    <name type="scientific">Ancylobacter dichloromethanicus</name>
    <dbReference type="NCBI Taxonomy" id="518825"/>
    <lineage>
        <taxon>Bacteria</taxon>
        <taxon>Pseudomonadati</taxon>
        <taxon>Pseudomonadota</taxon>
        <taxon>Alphaproteobacteria</taxon>
        <taxon>Hyphomicrobiales</taxon>
        <taxon>Xanthobacteraceae</taxon>
        <taxon>Ancylobacter</taxon>
    </lineage>
</organism>
<evidence type="ECO:0000256" key="1">
    <source>
        <dbReference type="ARBA" id="ARBA00004141"/>
    </source>
</evidence>
<dbReference type="GO" id="GO:0016020">
    <property type="term" value="C:membrane"/>
    <property type="evidence" value="ECO:0007669"/>
    <property type="project" value="UniProtKB-SubCell"/>
</dbReference>
<keyword evidence="6 7" id="KW-0472">Membrane</keyword>
<evidence type="ECO:0000256" key="5">
    <source>
        <dbReference type="ARBA" id="ARBA00022989"/>
    </source>
</evidence>
<comment type="subcellular location">
    <subcellularLocation>
        <location evidence="1">Membrane</location>
        <topology evidence="1">Multi-pass membrane protein</topology>
    </subcellularLocation>
</comment>
<dbReference type="InterPro" id="IPR051790">
    <property type="entry name" value="Cytochrome_c-biogenesis_DsbD"/>
</dbReference>
<feature type="transmembrane region" description="Helical" evidence="7">
    <location>
        <begin position="69"/>
        <end position="92"/>
    </location>
</feature>
<evidence type="ECO:0000256" key="7">
    <source>
        <dbReference type="SAM" id="Phobius"/>
    </source>
</evidence>
<dbReference type="AlphaFoldDB" id="A0A9W6J4H7"/>
<proteinExistence type="inferred from homology"/>
<feature type="transmembrane region" description="Helical" evidence="7">
    <location>
        <begin position="217"/>
        <end position="239"/>
    </location>
</feature>
<dbReference type="EMBL" id="BSFJ01000004">
    <property type="protein sequence ID" value="GLK70681.1"/>
    <property type="molecule type" value="Genomic_DNA"/>
</dbReference>
<evidence type="ECO:0000313" key="10">
    <source>
        <dbReference type="Proteomes" id="UP001143370"/>
    </source>
</evidence>
<dbReference type="GO" id="GO:0017004">
    <property type="term" value="P:cytochrome complex assembly"/>
    <property type="evidence" value="ECO:0007669"/>
    <property type="project" value="UniProtKB-KW"/>
</dbReference>
<feature type="transmembrane region" description="Helical" evidence="7">
    <location>
        <begin position="98"/>
        <end position="121"/>
    </location>
</feature>
<sequence>MIGNLDTAMQNIDALTPLSIGLVSLAGLVVGVAPSSFPLISVATGLALGQGAGPADQRRIRGLELSVGFALGVATVDASLGALFGFFGFAVLRFLASYLAFAYLLFAIVMFVAALALLRVIHIVVPTLAPASKPARSFGGSYLLGLPFGLSTCPACTPLLLPVVAVAAATADPLLGAVLMGAFGIARGIPIVVAATMADSLAHLGFMRRFTIWAERFGAALMIAAALFFLDQAALYAGWFRP</sequence>
<reference evidence="9" key="2">
    <citation type="submission" date="2023-01" db="EMBL/GenBank/DDBJ databases">
        <authorList>
            <person name="Sun Q."/>
            <person name="Evtushenko L."/>
        </authorList>
    </citation>
    <scope>NUCLEOTIDE SEQUENCE</scope>
    <source>
        <strain evidence="9">VKM B-2484</strain>
    </source>
</reference>
<keyword evidence="10" id="KW-1185">Reference proteome</keyword>
<accession>A0A9W6J4H7</accession>
<dbReference type="RefSeq" id="WP_213374218.1">
    <property type="nucleotide sequence ID" value="NZ_BSFJ01000004.1"/>
</dbReference>
<evidence type="ECO:0000259" key="8">
    <source>
        <dbReference type="Pfam" id="PF02683"/>
    </source>
</evidence>
<dbReference type="Pfam" id="PF02683">
    <property type="entry name" value="DsbD_TM"/>
    <property type="match status" value="1"/>
</dbReference>
<dbReference type="PANTHER" id="PTHR31272">
    <property type="entry name" value="CYTOCHROME C-TYPE BIOGENESIS PROTEIN HI_1454-RELATED"/>
    <property type="match status" value="1"/>
</dbReference>
<reference evidence="9" key="1">
    <citation type="journal article" date="2014" name="Int. J. Syst. Evol. Microbiol.">
        <title>Complete genome sequence of Corynebacterium casei LMG S-19264T (=DSM 44701T), isolated from a smear-ripened cheese.</title>
        <authorList>
            <consortium name="US DOE Joint Genome Institute (JGI-PGF)"/>
            <person name="Walter F."/>
            <person name="Albersmeier A."/>
            <person name="Kalinowski J."/>
            <person name="Ruckert C."/>
        </authorList>
    </citation>
    <scope>NUCLEOTIDE SEQUENCE</scope>
    <source>
        <strain evidence="9">VKM B-2484</strain>
    </source>
</reference>